<evidence type="ECO:0000313" key="1">
    <source>
        <dbReference type="EMBL" id="VVC91396.1"/>
    </source>
</evidence>
<organism evidence="1 2">
    <name type="scientific">Leptidea sinapis</name>
    <dbReference type="NCBI Taxonomy" id="189913"/>
    <lineage>
        <taxon>Eukaryota</taxon>
        <taxon>Metazoa</taxon>
        <taxon>Ecdysozoa</taxon>
        <taxon>Arthropoda</taxon>
        <taxon>Hexapoda</taxon>
        <taxon>Insecta</taxon>
        <taxon>Pterygota</taxon>
        <taxon>Neoptera</taxon>
        <taxon>Endopterygota</taxon>
        <taxon>Lepidoptera</taxon>
        <taxon>Glossata</taxon>
        <taxon>Ditrysia</taxon>
        <taxon>Papilionoidea</taxon>
        <taxon>Pieridae</taxon>
        <taxon>Dismorphiinae</taxon>
        <taxon>Leptidea</taxon>
    </lineage>
</organism>
<protein>
    <submittedName>
        <fullName evidence="1">Uncharacterized protein</fullName>
    </submittedName>
</protein>
<gene>
    <name evidence="1" type="ORF">LSINAPIS_LOCUS4075</name>
</gene>
<accession>A0A5E4Q157</accession>
<evidence type="ECO:0000313" key="2">
    <source>
        <dbReference type="Proteomes" id="UP000324832"/>
    </source>
</evidence>
<dbReference type="EMBL" id="FZQP02001038">
    <property type="protein sequence ID" value="VVC91396.1"/>
    <property type="molecule type" value="Genomic_DNA"/>
</dbReference>
<proteinExistence type="predicted"/>
<keyword evidence="2" id="KW-1185">Reference proteome</keyword>
<reference evidence="1 2" key="1">
    <citation type="submission" date="2017-07" db="EMBL/GenBank/DDBJ databases">
        <authorList>
            <person name="Talla V."/>
            <person name="Backstrom N."/>
        </authorList>
    </citation>
    <scope>NUCLEOTIDE SEQUENCE [LARGE SCALE GENOMIC DNA]</scope>
</reference>
<dbReference type="AlphaFoldDB" id="A0A5E4Q157"/>
<name>A0A5E4Q157_9NEOP</name>
<sequence>MLRIVSFFTHDHPRDDFSVIEVI</sequence>
<dbReference type="Proteomes" id="UP000324832">
    <property type="component" value="Unassembled WGS sequence"/>
</dbReference>